<dbReference type="InterPro" id="IPR046520">
    <property type="entry name" value="DUF6697"/>
</dbReference>
<dbReference type="STRING" id="747525.W4KG17"/>
<dbReference type="GeneID" id="20670106"/>
<evidence type="ECO:0000313" key="3">
    <source>
        <dbReference type="EMBL" id="ETW84778.1"/>
    </source>
</evidence>
<sequence length="296" mass="33590">KLKEDMSLDEATVRSRIAAVGAEPWPVIMDITVASVSVTRLFMSTEYGGSPVAVFPSIAEARFKVHGYKDFMFMSVKWHPNAPSRPGEPGLWYNPTPLADTWMEDKGAVQRLFVGLDQSKWMYFGQYKLAPAPSLTQTEWVLQSPKVKNTWGREIQSKSWGKQVRVEVILRRELGREPTRTEVRDAYNSNDRYDNVTAEEIIKAYDEGKQNLGIATLKCVGYDEEFQRKLAQAFPTWVPPQSKSKKKGHAKKIRRSKGKTAANKDEIFSDGNEEDDDVQIIEGPYVKKGTRSRPVL</sequence>
<dbReference type="OrthoDB" id="3176940at2759"/>
<accession>W4KG17</accession>
<dbReference type="HOGENOM" id="CLU_046159_0_0_1"/>
<organism evidence="3 4">
    <name type="scientific">Heterobasidion irregulare (strain TC 32-1)</name>
    <dbReference type="NCBI Taxonomy" id="747525"/>
    <lineage>
        <taxon>Eukaryota</taxon>
        <taxon>Fungi</taxon>
        <taxon>Dikarya</taxon>
        <taxon>Basidiomycota</taxon>
        <taxon>Agaricomycotina</taxon>
        <taxon>Agaricomycetes</taxon>
        <taxon>Russulales</taxon>
        <taxon>Bondarzewiaceae</taxon>
        <taxon>Heterobasidion</taxon>
        <taxon>Heterobasidion annosum species complex</taxon>
    </lineage>
</organism>
<name>W4KG17_HETIT</name>
<feature type="compositionally biased region" description="Basic residues" evidence="1">
    <location>
        <begin position="243"/>
        <end position="258"/>
    </location>
</feature>
<evidence type="ECO:0000256" key="1">
    <source>
        <dbReference type="SAM" id="MobiDB-lite"/>
    </source>
</evidence>
<dbReference type="eggNOG" id="ENOG502SSGT">
    <property type="taxonomic scope" value="Eukaryota"/>
</dbReference>
<evidence type="ECO:0000259" key="2">
    <source>
        <dbReference type="Pfam" id="PF20411"/>
    </source>
</evidence>
<feature type="domain" description="DUF6697" evidence="2">
    <location>
        <begin position="38"/>
        <end position="232"/>
    </location>
</feature>
<protein>
    <recommendedName>
        <fullName evidence="2">DUF6697 domain-containing protein</fullName>
    </recommendedName>
</protein>
<keyword evidence="4" id="KW-1185">Reference proteome</keyword>
<reference evidence="3 4" key="1">
    <citation type="journal article" date="2012" name="New Phytol.">
        <title>Insight into trade-off between wood decay and parasitism from the genome of a fungal forest pathogen.</title>
        <authorList>
            <person name="Olson A."/>
            <person name="Aerts A."/>
            <person name="Asiegbu F."/>
            <person name="Belbahri L."/>
            <person name="Bouzid O."/>
            <person name="Broberg A."/>
            <person name="Canback B."/>
            <person name="Coutinho P.M."/>
            <person name="Cullen D."/>
            <person name="Dalman K."/>
            <person name="Deflorio G."/>
            <person name="van Diepen L.T."/>
            <person name="Dunand C."/>
            <person name="Duplessis S."/>
            <person name="Durling M."/>
            <person name="Gonthier P."/>
            <person name="Grimwood J."/>
            <person name="Fossdal C.G."/>
            <person name="Hansson D."/>
            <person name="Henrissat B."/>
            <person name="Hietala A."/>
            <person name="Himmelstrand K."/>
            <person name="Hoffmeister D."/>
            <person name="Hogberg N."/>
            <person name="James T.Y."/>
            <person name="Karlsson M."/>
            <person name="Kohler A."/>
            <person name="Kues U."/>
            <person name="Lee Y.H."/>
            <person name="Lin Y.C."/>
            <person name="Lind M."/>
            <person name="Lindquist E."/>
            <person name="Lombard V."/>
            <person name="Lucas S."/>
            <person name="Lunden K."/>
            <person name="Morin E."/>
            <person name="Murat C."/>
            <person name="Park J."/>
            <person name="Raffaello T."/>
            <person name="Rouze P."/>
            <person name="Salamov A."/>
            <person name="Schmutz J."/>
            <person name="Solheim H."/>
            <person name="Stahlberg J."/>
            <person name="Velez H."/>
            <person name="de Vries R.P."/>
            <person name="Wiebenga A."/>
            <person name="Woodward S."/>
            <person name="Yakovlev I."/>
            <person name="Garbelotto M."/>
            <person name="Martin F."/>
            <person name="Grigoriev I.V."/>
            <person name="Stenlid J."/>
        </authorList>
    </citation>
    <scope>NUCLEOTIDE SEQUENCE [LARGE SCALE GENOMIC DNA]</scope>
    <source>
        <strain evidence="3 4">TC 32-1</strain>
    </source>
</reference>
<dbReference type="InParanoid" id="W4KG17"/>
<dbReference type="RefSeq" id="XP_009544407.1">
    <property type="nucleotide sequence ID" value="XM_009546112.1"/>
</dbReference>
<dbReference type="AlphaFoldDB" id="W4KG17"/>
<dbReference type="Pfam" id="PF20411">
    <property type="entry name" value="DUF6697"/>
    <property type="match status" value="1"/>
</dbReference>
<gene>
    <name evidence="3" type="ORF">HETIRDRAFT_314235</name>
</gene>
<feature type="region of interest" description="Disordered" evidence="1">
    <location>
        <begin position="237"/>
        <end position="296"/>
    </location>
</feature>
<dbReference type="KEGG" id="hir:HETIRDRAFT_314235"/>
<proteinExistence type="predicted"/>
<feature type="non-terminal residue" evidence="3">
    <location>
        <position position="1"/>
    </location>
</feature>
<evidence type="ECO:0000313" key="4">
    <source>
        <dbReference type="Proteomes" id="UP000030671"/>
    </source>
</evidence>
<dbReference type="Proteomes" id="UP000030671">
    <property type="component" value="Unassembled WGS sequence"/>
</dbReference>
<dbReference type="EMBL" id="KI925456">
    <property type="protein sequence ID" value="ETW84778.1"/>
    <property type="molecule type" value="Genomic_DNA"/>
</dbReference>